<evidence type="ECO:0000313" key="2">
    <source>
        <dbReference type="Proteomes" id="UP000070252"/>
    </source>
</evidence>
<proteinExistence type="predicted"/>
<evidence type="ECO:0000313" key="1">
    <source>
        <dbReference type="EMBL" id="KWX81323.1"/>
    </source>
</evidence>
<name>A0ABR5T1N7_9BACL</name>
<reference evidence="1 2" key="1">
    <citation type="submission" date="2015-08" db="EMBL/GenBank/DDBJ databases">
        <title>Genome of Paenibacillus jilunlii.</title>
        <authorList>
            <person name="Sant'Anna F.H."/>
            <person name="Ambrosini A."/>
            <person name="Souza R."/>
            <person name="Bach E."/>
            <person name="Fernandes G."/>
            <person name="Balsanelli E."/>
            <person name="Baura V.A."/>
            <person name="Pedrosa F.O."/>
            <person name="Souza E.M."/>
            <person name="Passaglia L."/>
        </authorList>
    </citation>
    <scope>NUCLEOTIDE SEQUENCE [LARGE SCALE GENOMIC DNA]</scope>
    <source>
        <strain evidence="1 2">DSM 23019</strain>
    </source>
</reference>
<accession>A0ABR5T1N7</accession>
<feature type="non-terminal residue" evidence="1">
    <location>
        <position position="1"/>
    </location>
</feature>
<sequence>KQRQSVPGHRLRELKNAPMQAYELDLQSEHVHLESKDIKNDQGDDTEVELRSIIINNQQINLPANFIKLLGE</sequence>
<keyword evidence="2" id="KW-1185">Reference proteome</keyword>
<organism evidence="1 2">
    <name type="scientific">Paenibacillus jilunlii</name>
    <dbReference type="NCBI Taxonomy" id="682956"/>
    <lineage>
        <taxon>Bacteria</taxon>
        <taxon>Bacillati</taxon>
        <taxon>Bacillota</taxon>
        <taxon>Bacilli</taxon>
        <taxon>Bacillales</taxon>
        <taxon>Paenibacillaceae</taxon>
        <taxon>Paenibacillus</taxon>
    </lineage>
</organism>
<comment type="caution">
    <text evidence="1">The sequence shown here is derived from an EMBL/GenBank/DDBJ whole genome shotgun (WGS) entry which is preliminary data.</text>
</comment>
<gene>
    <name evidence="1" type="ORF">AML91_00145</name>
</gene>
<dbReference type="Proteomes" id="UP000070252">
    <property type="component" value="Unassembled WGS sequence"/>
</dbReference>
<dbReference type="EMBL" id="LIPY01000033">
    <property type="protein sequence ID" value="KWX81323.1"/>
    <property type="molecule type" value="Genomic_DNA"/>
</dbReference>
<protein>
    <submittedName>
        <fullName evidence="1">GTP pyrophosphokinase</fullName>
    </submittedName>
</protein>